<keyword evidence="5" id="KW-1185">Reference proteome</keyword>
<reference evidence="5" key="1">
    <citation type="submission" date="2018-05" db="EMBL/GenBank/DDBJ databases">
        <authorList>
            <person name="Li X."/>
        </authorList>
    </citation>
    <scope>NUCLEOTIDE SEQUENCE [LARGE SCALE GENOMIC DNA]</scope>
    <source>
        <strain evidence="5">HKS-05</strain>
    </source>
</reference>
<keyword evidence="2" id="KW-0732">Signal</keyword>
<proteinExistence type="predicted"/>
<dbReference type="InterPro" id="IPR013096">
    <property type="entry name" value="Cupin_2"/>
</dbReference>
<feature type="domain" description="Cupin type-2" evidence="3">
    <location>
        <begin position="110"/>
        <end position="161"/>
    </location>
</feature>
<dbReference type="RefSeq" id="WP_111457864.1">
    <property type="nucleotide sequence ID" value="NZ_QFYP01000001.1"/>
</dbReference>
<dbReference type="SUPFAM" id="SSF51182">
    <property type="entry name" value="RmlC-like cupins"/>
    <property type="match status" value="2"/>
</dbReference>
<dbReference type="EMBL" id="QFYP01000001">
    <property type="protein sequence ID" value="RAK60571.1"/>
    <property type="molecule type" value="Genomic_DNA"/>
</dbReference>
<dbReference type="OrthoDB" id="9798709at2"/>
<dbReference type="Gene3D" id="2.60.120.10">
    <property type="entry name" value="Jelly Rolls"/>
    <property type="match status" value="1"/>
</dbReference>
<dbReference type="Pfam" id="PF07883">
    <property type="entry name" value="Cupin_2"/>
    <property type="match status" value="1"/>
</dbReference>
<dbReference type="Proteomes" id="UP000249842">
    <property type="component" value="Unassembled WGS sequence"/>
</dbReference>
<evidence type="ECO:0000313" key="4">
    <source>
        <dbReference type="EMBL" id="RAK60571.1"/>
    </source>
</evidence>
<name>A0A328B2A0_9CAUL</name>
<protein>
    <recommendedName>
        <fullName evidence="3">Cupin type-2 domain-containing protein</fullName>
    </recommendedName>
</protein>
<evidence type="ECO:0000259" key="3">
    <source>
        <dbReference type="Pfam" id="PF07883"/>
    </source>
</evidence>
<evidence type="ECO:0000256" key="1">
    <source>
        <dbReference type="SAM" id="MobiDB-lite"/>
    </source>
</evidence>
<comment type="caution">
    <text evidence="4">The sequence shown here is derived from an EMBL/GenBank/DDBJ whole genome shotgun (WGS) entry which is preliminary data.</text>
</comment>
<dbReference type="InterPro" id="IPR014710">
    <property type="entry name" value="RmlC-like_jellyroll"/>
</dbReference>
<evidence type="ECO:0000313" key="5">
    <source>
        <dbReference type="Proteomes" id="UP000249842"/>
    </source>
</evidence>
<feature type="chain" id="PRO_5016320258" description="Cupin type-2 domain-containing protein" evidence="2">
    <location>
        <begin position="20"/>
        <end position="334"/>
    </location>
</feature>
<feature type="signal peptide" evidence="2">
    <location>
        <begin position="1"/>
        <end position="19"/>
    </location>
</feature>
<gene>
    <name evidence="4" type="ORF">DJ021_12530</name>
</gene>
<evidence type="ECO:0000256" key="2">
    <source>
        <dbReference type="SAM" id="SignalP"/>
    </source>
</evidence>
<sequence length="334" mass="35892">MKMLLAATLSLLAVQAASAQPAAAPAPAAPPAAPREPPSNDAAGLTVDQFVGYADRAAPHIMYDVIQKRTILSGGDPTRPGAPRAVMPYHNELALLELGALNTTSMFKTPDQLVLYVETGQGRIDDGKQVWDLKPGIAILIPPNLAHRLSNTGDTPMKILMTSQTLDPSVKPRADILVRDTNKLVYTERNVHWSNQTKYVFQQEDGLFSSDKVYIVYMGGWTIAGAHAHTPGQEEVWVKLTDGPAALQVGSEIRPWPMNAGLMAPPNGKSVHAAINLSHDVQSWFYMGRLAPFAQPRPANAPPRPGSEAIAEGLRNATIAGRPLPSEGKGRTGR</sequence>
<feature type="region of interest" description="Disordered" evidence="1">
    <location>
        <begin position="315"/>
        <end position="334"/>
    </location>
</feature>
<organism evidence="4 5">
    <name type="scientific">Phenylobacterium hankyongense</name>
    <dbReference type="NCBI Taxonomy" id="1813876"/>
    <lineage>
        <taxon>Bacteria</taxon>
        <taxon>Pseudomonadati</taxon>
        <taxon>Pseudomonadota</taxon>
        <taxon>Alphaproteobacteria</taxon>
        <taxon>Caulobacterales</taxon>
        <taxon>Caulobacteraceae</taxon>
        <taxon>Phenylobacterium</taxon>
    </lineage>
</organism>
<accession>A0A328B2A0</accession>
<dbReference type="InterPro" id="IPR011051">
    <property type="entry name" value="RmlC_Cupin_sf"/>
</dbReference>
<dbReference type="AlphaFoldDB" id="A0A328B2A0"/>